<sequence length="244" mass="28549">MINLIKSKKQFPSTWMQKKCIKTTKNILNILEEYCKLPKGSYIYKIIVIAFFGILYPIFFIVGVNLIIHIILSSFYSNSPNCYKNNIEIIRVICILIMCIGMLSDVLKIPFDKMPFNNTENHSEEETSTYRKKVISKLFKLFLIMFITIISYYTLSSIIRLCNGSNFSMEIIQIACIASFIIYIGEVLLIAIKFFKYLSFFTEVKNTSIFFVICEYTYILFLIAFWNLFLVFLKQESQKHAVSL</sequence>
<dbReference type="InParanoid" id="I3EKQ4"/>
<feature type="transmembrane region" description="Helical" evidence="1">
    <location>
        <begin position="89"/>
        <end position="107"/>
    </location>
</feature>
<evidence type="ECO:0000313" key="2">
    <source>
        <dbReference type="EMBL" id="EIJ89801.1"/>
    </source>
</evidence>
<dbReference type="AlphaFoldDB" id="I3EKQ4"/>
<feature type="transmembrane region" description="Helical" evidence="1">
    <location>
        <begin position="46"/>
        <end position="77"/>
    </location>
</feature>
<dbReference type="HOGENOM" id="CLU_1138277_0_0_1"/>
<feature type="transmembrane region" description="Helical" evidence="1">
    <location>
        <begin position="207"/>
        <end position="229"/>
    </location>
</feature>
<evidence type="ECO:0000313" key="3">
    <source>
        <dbReference type="Proteomes" id="UP000002872"/>
    </source>
</evidence>
<dbReference type="EMBL" id="GL870876">
    <property type="protein sequence ID" value="EIJ89801.1"/>
    <property type="molecule type" value="Genomic_DNA"/>
</dbReference>
<protein>
    <submittedName>
        <fullName evidence="2">Uncharacterized protein</fullName>
    </submittedName>
</protein>
<dbReference type="Proteomes" id="UP000002872">
    <property type="component" value="Unassembled WGS sequence"/>
</dbReference>
<proteinExistence type="predicted"/>
<dbReference type="VEuPathDB" id="MicrosporidiaDB:NEQG_00571"/>
<keyword evidence="1" id="KW-0472">Membrane</keyword>
<feature type="transmembrane region" description="Helical" evidence="1">
    <location>
        <begin position="171"/>
        <end position="195"/>
    </location>
</feature>
<organism evidence="2 3">
    <name type="scientific">Nematocida parisii (strain ERTm3)</name>
    <name type="common">Nematode killer fungus</name>
    <dbReference type="NCBI Taxonomy" id="935791"/>
    <lineage>
        <taxon>Eukaryota</taxon>
        <taxon>Fungi</taxon>
        <taxon>Fungi incertae sedis</taxon>
        <taxon>Microsporidia</taxon>
        <taxon>Nematocida</taxon>
    </lineage>
</organism>
<feature type="transmembrane region" description="Helical" evidence="1">
    <location>
        <begin position="138"/>
        <end position="159"/>
    </location>
</feature>
<evidence type="ECO:0000256" key="1">
    <source>
        <dbReference type="SAM" id="Phobius"/>
    </source>
</evidence>
<keyword evidence="3" id="KW-1185">Reference proteome</keyword>
<reference evidence="2" key="1">
    <citation type="submission" date="2011-01" db="EMBL/GenBank/DDBJ databases">
        <title>The Genome Sequence of Nematocida parisii strain ERTm3.</title>
        <authorList>
            <consortium name="The Broad Institute Genome Sequencing Platform"/>
            <consortium name="The Broad Institute Genome Sequencing Center for Infectious Disease"/>
            <person name="Cuomo C."/>
            <person name="Troemel E."/>
            <person name="Young S.K."/>
            <person name="Zeng Q."/>
            <person name="Gargeya S."/>
            <person name="Fitzgerald M."/>
            <person name="Haas B."/>
            <person name="Abouelleil A."/>
            <person name="Alvarado L."/>
            <person name="Arachchi H.M."/>
            <person name="Berlin A."/>
            <person name="Chapman S.B."/>
            <person name="Gearin G."/>
            <person name="Goldberg J."/>
            <person name="Griggs A."/>
            <person name="Gujja S."/>
            <person name="Hansen M."/>
            <person name="Heiman D."/>
            <person name="Howarth C."/>
            <person name="Larimer J."/>
            <person name="Lui A."/>
            <person name="MacDonald P.J.P."/>
            <person name="McCowen C."/>
            <person name="Montmayeur A."/>
            <person name="Murphy C."/>
            <person name="Neiman D."/>
            <person name="Pearson M."/>
            <person name="Priest M."/>
            <person name="Roberts A."/>
            <person name="Saif S."/>
            <person name="Shea T."/>
            <person name="Sisk P."/>
            <person name="Stolte C."/>
            <person name="Sykes S."/>
            <person name="Wortman J."/>
            <person name="Nusbaum C."/>
            <person name="Birren B."/>
        </authorList>
    </citation>
    <scope>NUCLEOTIDE SEQUENCE</scope>
    <source>
        <strain evidence="2">ERTm3</strain>
    </source>
</reference>
<name>I3EKQ4_NEMP3</name>
<dbReference type="OrthoDB" id="10423908at2759"/>
<feature type="non-terminal residue" evidence="2">
    <location>
        <position position="1"/>
    </location>
</feature>
<accession>I3EKQ4</accession>
<gene>
    <name evidence="2" type="ORF">NEQG_00571</name>
</gene>
<keyword evidence="1" id="KW-0812">Transmembrane</keyword>
<keyword evidence="1" id="KW-1133">Transmembrane helix</keyword>